<dbReference type="EMBL" id="MN739255">
    <property type="protein sequence ID" value="QHS95707.1"/>
    <property type="molecule type" value="Genomic_DNA"/>
</dbReference>
<sequence length="60" mass="6453">MWLNSGLLEVLLVVLVVVLVYPFLNSLAGSIIGAKHSGVVTVVAVVASLYVFKMLQVRLL</sequence>
<keyword evidence="1" id="KW-1133">Transmembrane helix</keyword>
<feature type="transmembrane region" description="Helical" evidence="1">
    <location>
        <begin position="30"/>
        <end position="52"/>
    </location>
</feature>
<keyword evidence="1" id="KW-0812">Transmembrane</keyword>
<keyword evidence="1" id="KW-0472">Membrane</keyword>
<accession>A0A6C0BTN3</accession>
<feature type="transmembrane region" description="Helical" evidence="1">
    <location>
        <begin position="7"/>
        <end position="24"/>
    </location>
</feature>
<protein>
    <submittedName>
        <fullName evidence="2">Uncharacterized protein</fullName>
    </submittedName>
</protein>
<dbReference type="AlphaFoldDB" id="A0A6C0BTN3"/>
<proteinExistence type="predicted"/>
<evidence type="ECO:0000256" key="1">
    <source>
        <dbReference type="SAM" id="Phobius"/>
    </source>
</evidence>
<reference evidence="2" key="1">
    <citation type="journal article" date="2020" name="Nature">
        <title>Giant virus diversity and host interactions through global metagenomics.</title>
        <authorList>
            <person name="Schulz F."/>
            <person name="Roux S."/>
            <person name="Paez-Espino D."/>
            <person name="Jungbluth S."/>
            <person name="Walsh D.A."/>
            <person name="Denef V.J."/>
            <person name="McMahon K.D."/>
            <person name="Konstantinidis K.T."/>
            <person name="Eloe-Fadrosh E.A."/>
            <person name="Kyrpides N.C."/>
            <person name="Woyke T."/>
        </authorList>
    </citation>
    <scope>NUCLEOTIDE SEQUENCE</scope>
    <source>
        <strain evidence="2">GVMAG-M-3300018868-6</strain>
    </source>
</reference>
<name>A0A6C0BTN3_9ZZZZ</name>
<evidence type="ECO:0000313" key="2">
    <source>
        <dbReference type="EMBL" id="QHS95707.1"/>
    </source>
</evidence>
<organism evidence="2">
    <name type="scientific">viral metagenome</name>
    <dbReference type="NCBI Taxonomy" id="1070528"/>
    <lineage>
        <taxon>unclassified sequences</taxon>
        <taxon>metagenomes</taxon>
        <taxon>organismal metagenomes</taxon>
    </lineage>
</organism>